<dbReference type="SUPFAM" id="SSF51395">
    <property type="entry name" value="FMN-linked oxidoreductases"/>
    <property type="match status" value="1"/>
</dbReference>
<evidence type="ECO:0000256" key="2">
    <source>
        <dbReference type="ARBA" id="ARBA00022630"/>
    </source>
</evidence>
<dbReference type="PANTHER" id="PTHR43303:SF4">
    <property type="entry name" value="NADPH DEHYDROGENASE C23G7.10C-RELATED"/>
    <property type="match status" value="1"/>
</dbReference>
<dbReference type="Gene3D" id="3.20.20.70">
    <property type="entry name" value="Aldolase class I"/>
    <property type="match status" value="1"/>
</dbReference>
<dbReference type="InterPro" id="IPR013785">
    <property type="entry name" value="Aldolase_TIM"/>
</dbReference>
<keyword evidence="8" id="KW-1185">Reference proteome</keyword>
<sequence>MSILFSSLSLKNISLKNRLVVSPMCQYSAVDGFANNWHLVHLGQFAMGGAAAIIQEATAVSPEGRISAGDLGIWKDEQIEKLKEITTFIKEQNSIPGIQLAHAGRKASSGKPWENHYQIAPDAENGWQTVAPSALAFRPEKDIAPRAMTLDDIKKTITDFQLATKRAVTAGYDIIEIHAAHGYLIHQFLSPLSNDRTDQYGGSLDNRMRFLKEIIEAVQHELTTQSLWVRISATDWATDGWDLEQSITLAQELKQVGVEVIDVSTGGAVAHQKISPAKDYQLPFAAAIKKETDLITATVGLIKEASHAEQILQDKKADIIMIARAFLKNPHLPLYFAETLGDHIEWTNQYARAK</sequence>
<evidence type="ECO:0000259" key="6">
    <source>
        <dbReference type="Pfam" id="PF00724"/>
    </source>
</evidence>
<comment type="cofactor">
    <cofactor evidence="1">
        <name>FMN</name>
        <dbReference type="ChEBI" id="CHEBI:58210"/>
    </cofactor>
</comment>
<comment type="caution">
    <text evidence="7">The sequence shown here is derived from an EMBL/GenBank/DDBJ whole genome shotgun (WGS) entry which is preliminary data.</text>
</comment>
<evidence type="ECO:0000256" key="5">
    <source>
        <dbReference type="ARBA" id="ARBA00023002"/>
    </source>
</evidence>
<reference evidence="7 8" key="1">
    <citation type="submission" date="2024-04" db="EMBL/GenBank/DDBJ databases">
        <title>WGS of bacteria from Torrens River.</title>
        <authorList>
            <person name="Wyrsch E.R."/>
            <person name="Drigo B."/>
        </authorList>
    </citation>
    <scope>NUCLEOTIDE SEQUENCE [LARGE SCALE GENOMIC DNA]</scope>
    <source>
        <strain evidence="7 8">TWI391</strain>
    </source>
</reference>
<evidence type="ECO:0000256" key="4">
    <source>
        <dbReference type="ARBA" id="ARBA00022857"/>
    </source>
</evidence>
<dbReference type="Pfam" id="PF00724">
    <property type="entry name" value="Oxidored_FMN"/>
    <property type="match status" value="1"/>
</dbReference>
<keyword evidence="5" id="KW-0560">Oxidoreductase</keyword>
<evidence type="ECO:0000256" key="3">
    <source>
        <dbReference type="ARBA" id="ARBA00022643"/>
    </source>
</evidence>
<accession>A0ABV0BTN8</accession>
<dbReference type="InterPro" id="IPR044152">
    <property type="entry name" value="YqjM-like"/>
</dbReference>
<gene>
    <name evidence="7" type="ORF">ABE541_09925</name>
</gene>
<name>A0ABV0BTN8_9SPHI</name>
<dbReference type="InterPro" id="IPR001155">
    <property type="entry name" value="OxRdtase_FMN_N"/>
</dbReference>
<proteinExistence type="predicted"/>
<dbReference type="PANTHER" id="PTHR43303">
    <property type="entry name" value="NADPH DEHYDROGENASE C23G7.10C-RELATED"/>
    <property type="match status" value="1"/>
</dbReference>
<keyword evidence="2" id="KW-0285">Flavoprotein</keyword>
<evidence type="ECO:0000313" key="7">
    <source>
        <dbReference type="EMBL" id="MEN5377578.1"/>
    </source>
</evidence>
<dbReference type="CDD" id="cd02932">
    <property type="entry name" value="OYE_YqiM_FMN"/>
    <property type="match status" value="1"/>
</dbReference>
<protein>
    <submittedName>
        <fullName evidence="7">NADH:flavin oxidoreductase/NADH oxidase</fullName>
    </submittedName>
</protein>
<evidence type="ECO:0000313" key="8">
    <source>
        <dbReference type="Proteomes" id="UP001409291"/>
    </source>
</evidence>
<feature type="domain" description="NADH:flavin oxidoreductase/NADH oxidase N-terminal" evidence="6">
    <location>
        <begin position="4"/>
        <end position="335"/>
    </location>
</feature>
<organism evidence="7 8">
    <name type="scientific">Sphingobacterium kitahiroshimense</name>
    <dbReference type="NCBI Taxonomy" id="470446"/>
    <lineage>
        <taxon>Bacteria</taxon>
        <taxon>Pseudomonadati</taxon>
        <taxon>Bacteroidota</taxon>
        <taxon>Sphingobacteriia</taxon>
        <taxon>Sphingobacteriales</taxon>
        <taxon>Sphingobacteriaceae</taxon>
        <taxon>Sphingobacterium</taxon>
    </lineage>
</organism>
<dbReference type="EMBL" id="JBDJNQ010000004">
    <property type="protein sequence ID" value="MEN5377578.1"/>
    <property type="molecule type" value="Genomic_DNA"/>
</dbReference>
<keyword evidence="3" id="KW-0288">FMN</keyword>
<keyword evidence="4" id="KW-0521">NADP</keyword>
<evidence type="ECO:0000256" key="1">
    <source>
        <dbReference type="ARBA" id="ARBA00001917"/>
    </source>
</evidence>
<dbReference type="RefSeq" id="WP_168126972.1">
    <property type="nucleotide sequence ID" value="NZ_JBDJLH010000002.1"/>
</dbReference>
<dbReference type="Proteomes" id="UP001409291">
    <property type="component" value="Unassembled WGS sequence"/>
</dbReference>